<keyword evidence="2" id="KW-0812">Transmembrane</keyword>
<evidence type="ECO:0000313" key="4">
    <source>
        <dbReference type="EMBL" id="MBC5786841.1"/>
    </source>
</evidence>
<accession>A0ABR7INY5</accession>
<feature type="region of interest" description="Disordered" evidence="1">
    <location>
        <begin position="39"/>
        <end position="79"/>
    </location>
</feature>
<dbReference type="InterPro" id="IPR036514">
    <property type="entry name" value="SGNH_hydro_sf"/>
</dbReference>
<reference evidence="4 5" key="1">
    <citation type="submission" date="2020-08" db="EMBL/GenBank/DDBJ databases">
        <title>Genome public.</title>
        <authorList>
            <person name="Liu C."/>
            <person name="Sun Q."/>
        </authorList>
    </citation>
    <scope>NUCLEOTIDE SEQUENCE [LARGE SCALE GENOMIC DNA]</scope>
    <source>
        <strain evidence="4 5">NSJ-27</strain>
    </source>
</reference>
<evidence type="ECO:0000259" key="3">
    <source>
        <dbReference type="Pfam" id="PF13472"/>
    </source>
</evidence>
<evidence type="ECO:0000256" key="1">
    <source>
        <dbReference type="SAM" id="MobiDB-lite"/>
    </source>
</evidence>
<feature type="compositionally biased region" description="Low complexity" evidence="1">
    <location>
        <begin position="61"/>
        <end position="78"/>
    </location>
</feature>
<keyword evidence="5" id="KW-1185">Reference proteome</keyword>
<feature type="transmembrane region" description="Helical" evidence="2">
    <location>
        <begin position="12"/>
        <end position="29"/>
    </location>
</feature>
<name>A0ABR7INY5_9CLOT</name>
<protein>
    <recommendedName>
        <fullName evidence="3">SGNH hydrolase-type esterase domain-containing protein</fullName>
    </recommendedName>
</protein>
<sequence>MKQKKASSKKNLIFICIIVVCLVAIFILYRQSQKQEENTSSVDLSGITSGDLSSAQNEVDSSLSSEQSSEPPVSSGVSDQLTVSKEDLKKYFKNSVVAGDSITEALELYNYLPANNVVYKRGVSVETAQELFDTAVGLSPENLFLAFGMNDLTYCRGDAQKFVTAYEEQIKSIQQRLPNTKIYINSILPINQTAIDKQPLYGKYPEFNQALQEMCSRLGLVFVDNNSLIEAHPEFYESDGIHVNANYYPLWLQHMAREAGWI</sequence>
<gene>
    <name evidence="4" type="ORF">H8Z77_02240</name>
</gene>
<dbReference type="InterPro" id="IPR013830">
    <property type="entry name" value="SGNH_hydro"/>
</dbReference>
<comment type="caution">
    <text evidence="4">The sequence shown here is derived from an EMBL/GenBank/DDBJ whole genome shotgun (WGS) entry which is preliminary data.</text>
</comment>
<dbReference type="Pfam" id="PF13472">
    <property type="entry name" value="Lipase_GDSL_2"/>
    <property type="match status" value="1"/>
</dbReference>
<evidence type="ECO:0000256" key="2">
    <source>
        <dbReference type="SAM" id="Phobius"/>
    </source>
</evidence>
<dbReference type="Gene3D" id="3.40.50.1110">
    <property type="entry name" value="SGNH hydrolase"/>
    <property type="match status" value="1"/>
</dbReference>
<dbReference type="RefSeq" id="WP_186996044.1">
    <property type="nucleotide sequence ID" value="NZ_JACOQK010000001.1"/>
</dbReference>
<dbReference type="SUPFAM" id="SSF52266">
    <property type="entry name" value="SGNH hydrolase"/>
    <property type="match status" value="1"/>
</dbReference>
<feature type="compositionally biased region" description="Polar residues" evidence="1">
    <location>
        <begin position="39"/>
        <end position="60"/>
    </location>
</feature>
<dbReference type="EMBL" id="JACOQK010000001">
    <property type="protein sequence ID" value="MBC5786841.1"/>
    <property type="molecule type" value="Genomic_DNA"/>
</dbReference>
<keyword evidence="2" id="KW-0472">Membrane</keyword>
<keyword evidence="2" id="KW-1133">Transmembrane helix</keyword>
<dbReference type="Proteomes" id="UP000649151">
    <property type="component" value="Unassembled WGS sequence"/>
</dbReference>
<proteinExistence type="predicted"/>
<organism evidence="4 5">
    <name type="scientific">Clostridium facile</name>
    <dbReference type="NCBI Taxonomy" id="2763035"/>
    <lineage>
        <taxon>Bacteria</taxon>
        <taxon>Bacillati</taxon>
        <taxon>Bacillota</taxon>
        <taxon>Clostridia</taxon>
        <taxon>Eubacteriales</taxon>
        <taxon>Clostridiaceae</taxon>
        <taxon>Clostridium</taxon>
    </lineage>
</organism>
<evidence type="ECO:0000313" key="5">
    <source>
        <dbReference type="Proteomes" id="UP000649151"/>
    </source>
</evidence>
<feature type="domain" description="SGNH hydrolase-type esterase" evidence="3">
    <location>
        <begin position="99"/>
        <end position="246"/>
    </location>
</feature>